<dbReference type="InterPro" id="IPR027417">
    <property type="entry name" value="P-loop_NTPase"/>
</dbReference>
<evidence type="ECO:0000313" key="4">
    <source>
        <dbReference type="Proteomes" id="UP000799118"/>
    </source>
</evidence>
<evidence type="ECO:0000256" key="1">
    <source>
        <dbReference type="ARBA" id="ARBA00022737"/>
    </source>
</evidence>
<gene>
    <name evidence="3" type="ORF">BT96DRAFT_981269</name>
</gene>
<dbReference type="PANTHER" id="PTHR10039">
    <property type="entry name" value="AMELOGENIN"/>
    <property type="match status" value="1"/>
</dbReference>
<proteinExistence type="predicted"/>
<name>A0A6A4GQD8_9AGAR</name>
<dbReference type="PROSITE" id="PS50837">
    <property type="entry name" value="NACHT"/>
    <property type="match status" value="1"/>
</dbReference>
<keyword evidence="1" id="KW-0677">Repeat</keyword>
<reference evidence="3" key="1">
    <citation type="journal article" date="2019" name="Environ. Microbiol.">
        <title>Fungal ecological strategies reflected in gene transcription - a case study of two litter decomposers.</title>
        <authorList>
            <person name="Barbi F."/>
            <person name="Kohler A."/>
            <person name="Barry K."/>
            <person name="Baskaran P."/>
            <person name="Daum C."/>
            <person name="Fauchery L."/>
            <person name="Ihrmark K."/>
            <person name="Kuo A."/>
            <person name="LaButti K."/>
            <person name="Lipzen A."/>
            <person name="Morin E."/>
            <person name="Grigoriev I.V."/>
            <person name="Henrissat B."/>
            <person name="Lindahl B."/>
            <person name="Martin F."/>
        </authorList>
    </citation>
    <scope>NUCLEOTIDE SEQUENCE</scope>
    <source>
        <strain evidence="3">JB14</strain>
    </source>
</reference>
<dbReference type="OrthoDB" id="163438at2759"/>
<organism evidence="3 4">
    <name type="scientific">Gymnopus androsaceus JB14</name>
    <dbReference type="NCBI Taxonomy" id="1447944"/>
    <lineage>
        <taxon>Eukaryota</taxon>
        <taxon>Fungi</taxon>
        <taxon>Dikarya</taxon>
        <taxon>Basidiomycota</taxon>
        <taxon>Agaricomycotina</taxon>
        <taxon>Agaricomycetes</taxon>
        <taxon>Agaricomycetidae</taxon>
        <taxon>Agaricales</taxon>
        <taxon>Marasmiineae</taxon>
        <taxon>Omphalotaceae</taxon>
        <taxon>Gymnopus</taxon>
    </lineage>
</organism>
<feature type="domain" description="NACHT" evidence="2">
    <location>
        <begin position="68"/>
        <end position="222"/>
    </location>
</feature>
<dbReference type="Gene3D" id="3.40.50.300">
    <property type="entry name" value="P-loop containing nucleotide triphosphate hydrolases"/>
    <property type="match status" value="1"/>
</dbReference>
<accession>A0A6A4GQD8</accession>
<dbReference type="AlphaFoldDB" id="A0A6A4GQD8"/>
<dbReference type="Proteomes" id="UP000799118">
    <property type="component" value="Unassembled WGS sequence"/>
</dbReference>
<dbReference type="SUPFAM" id="SSF52540">
    <property type="entry name" value="P-loop containing nucleoside triphosphate hydrolases"/>
    <property type="match status" value="1"/>
</dbReference>
<dbReference type="Pfam" id="PF24883">
    <property type="entry name" value="NPHP3_N"/>
    <property type="match status" value="1"/>
</dbReference>
<feature type="non-terminal residue" evidence="3">
    <location>
        <position position="350"/>
    </location>
</feature>
<keyword evidence="4" id="KW-1185">Reference proteome</keyword>
<dbReference type="PANTHER" id="PTHR10039:SF14">
    <property type="entry name" value="NACHT DOMAIN-CONTAINING PROTEIN"/>
    <property type="match status" value="1"/>
</dbReference>
<dbReference type="EMBL" id="ML769776">
    <property type="protein sequence ID" value="KAE9387858.1"/>
    <property type="molecule type" value="Genomic_DNA"/>
</dbReference>
<evidence type="ECO:0000313" key="3">
    <source>
        <dbReference type="EMBL" id="KAE9387858.1"/>
    </source>
</evidence>
<protein>
    <recommendedName>
        <fullName evidence="2">NACHT domain-containing protein</fullName>
    </recommendedName>
</protein>
<sequence length="350" mass="39916">MFERSHDFSIQGGQFNVHQNRYDIHVSSIEHDLRFRLRPDLHPGHKQCLKGTRVEFLNEIILSMLANSIVLIHGRAGTGKSCIAGSLAQIIHKKQHPELNAIELVMSFHCIRDSRDKDVSVLVPTMVYQLALEFPEFGKKLMSNSNLDISGDLSAQFDNLLFDPLMELKEEGKTKFSKKIAIIVDGLDEWGQEDERVLLLTKLQTLCEIHDWMRFVVTSRPNPEIGETSIPDYPGIFKRIDLSQDKKTEDDIAVYIKSYRANHQKLRNAVSELEMMTLLPYINSLFILADVVCKFVAQNPSNNFKILTNAETGYKSGKNSYDVLYSLYETVLAESLVDPTNQLCTYMDVI</sequence>
<evidence type="ECO:0000259" key="2">
    <source>
        <dbReference type="PROSITE" id="PS50837"/>
    </source>
</evidence>
<dbReference type="InterPro" id="IPR007111">
    <property type="entry name" value="NACHT_NTPase"/>
</dbReference>
<dbReference type="InterPro" id="IPR056884">
    <property type="entry name" value="NPHP3-like_N"/>
</dbReference>